<dbReference type="Gene3D" id="2.60.40.1220">
    <property type="match status" value="1"/>
</dbReference>
<feature type="domain" description="SbsA Ig-like" evidence="3">
    <location>
        <begin position="466"/>
        <end position="569"/>
    </location>
</feature>
<comment type="caution">
    <text evidence="4">The sequence shown here is derived from an EMBL/GenBank/DDBJ whole genome shotgun (WGS) entry which is preliminary data.</text>
</comment>
<dbReference type="AlphaFoldDB" id="R8B0M0"/>
<name>R8B0M0_9GAMM</name>
<dbReference type="HOGENOM" id="CLU_278074_0_0_6"/>
<keyword evidence="5" id="KW-1185">Reference proteome</keyword>
<organism evidence="4 5">
    <name type="scientific">Marinobacter lipolyticus SM19</name>
    <dbReference type="NCBI Taxonomy" id="1318628"/>
    <lineage>
        <taxon>Bacteria</taxon>
        <taxon>Pseudomonadati</taxon>
        <taxon>Pseudomonadota</taxon>
        <taxon>Gammaproteobacteria</taxon>
        <taxon>Pseudomonadales</taxon>
        <taxon>Marinobacteraceae</taxon>
        <taxon>Marinobacter</taxon>
    </lineage>
</organism>
<dbReference type="Proteomes" id="UP000016540">
    <property type="component" value="Unassembled WGS sequence"/>
</dbReference>
<evidence type="ECO:0000256" key="2">
    <source>
        <dbReference type="SAM" id="SignalP"/>
    </source>
</evidence>
<dbReference type="PATRIC" id="fig|1318628.3.peg.2158"/>
<evidence type="ECO:0000259" key="3">
    <source>
        <dbReference type="Pfam" id="PF13205"/>
    </source>
</evidence>
<gene>
    <name evidence="4" type="ORF">MARLIPOL_10811</name>
</gene>
<evidence type="ECO:0000313" key="5">
    <source>
        <dbReference type="Proteomes" id="UP000016540"/>
    </source>
</evidence>
<dbReference type="STRING" id="1318628.MARLIPOL_10811"/>
<feature type="domain" description="SbsA Ig-like" evidence="3">
    <location>
        <begin position="32"/>
        <end position="130"/>
    </location>
</feature>
<dbReference type="InterPro" id="IPR014755">
    <property type="entry name" value="Cu-Rt/internalin_Ig-like"/>
</dbReference>
<proteinExistence type="predicted"/>
<dbReference type="Pfam" id="PF13205">
    <property type="entry name" value="Big_5"/>
    <property type="match status" value="2"/>
</dbReference>
<evidence type="ECO:0000256" key="1">
    <source>
        <dbReference type="ARBA" id="ARBA00022729"/>
    </source>
</evidence>
<feature type="signal peptide" evidence="2">
    <location>
        <begin position="1"/>
        <end position="18"/>
    </location>
</feature>
<dbReference type="eggNOG" id="ENOG502ZEE0">
    <property type="taxonomic scope" value="Bacteria"/>
</dbReference>
<protein>
    <recommendedName>
        <fullName evidence="3">SbsA Ig-like domain-containing protein</fullName>
    </recommendedName>
</protein>
<dbReference type="PROSITE" id="PS51257">
    <property type="entry name" value="PROKAR_LIPOPROTEIN"/>
    <property type="match status" value="1"/>
</dbReference>
<feature type="chain" id="PRO_5004462408" description="SbsA Ig-like domain-containing protein" evidence="2">
    <location>
        <begin position="19"/>
        <end position="1040"/>
    </location>
</feature>
<dbReference type="EMBL" id="ASAD01000011">
    <property type="protein sequence ID" value="EON92107.1"/>
    <property type="molecule type" value="Genomic_DNA"/>
</dbReference>
<dbReference type="OrthoDB" id="6716594at2"/>
<accession>R8B0M0</accession>
<dbReference type="InterPro" id="IPR032812">
    <property type="entry name" value="SbsA_Ig"/>
</dbReference>
<dbReference type="RefSeq" id="WP_012138194.1">
    <property type="nucleotide sequence ID" value="NZ_KE007325.1"/>
</dbReference>
<keyword evidence="1 2" id="KW-0732">Signal</keyword>
<sequence length="1040" mass="111294">MNLWKVGSLMLVSALLSACGGENSSMQTPGPALSLIYSYPADGQRDVSPRASLVLRFSQPVDEPELALEAGDERIDHKLTPVDGGQSWVIRPAAALKPATTYSVRLQRPVRTGDTAIEQLGSDGSLEFQTRGSFSGIPSLSGTTAEFGVQGMVPDGEHYPLVDFSTLRLSFSQPIHPAGAVYGESVRLEDSAGNLVPARVLSGKRHLVIDPIAATDGSASDLNPGETYRLVVRDLPNAYGDQLANYETTLTPQDSGPGEILYQAAVANSDARDLRSVLNGEPINGIALSSVLLGDTPTSYQTGEMWAELAYAPDYPEMTPLQIPAGTLLSSTSLDVNVGGVVPLMTDRGVQTTGDIRVTTISDAVGYLYRNPYSDADDAPRHIRLFMDVAMSTEEAQPNAALSQTILGLELVGTAIIRNGTLEIDALSMVEPRLLGLENAVASLAFRIEADTLDRAQQNAPDPFVDTRGPELLSWMPDEAGSGLYNAHRPGDPITLYFDEPVSRESLADGLRVLADGNPVEALDLSVDGTSVSVAPAGGLVHGTHYQIRLTSGLTDLAGNGAVPEELSFELPVQADQSASSPLAVAVYPGFPCVTKGLDLLNDQHGRCVGAIDGNGVDYNLDDESMPVVSLPANRPIAVTFSQSMDPASIRLNETFTVEKVTDPGDGTGDNVEVAREPVAGRLEITARKLWFYPEQPWEQGARYRYTLSSEASESPDCDLAICSVAGQALETDALAGLSQSGGPDMTIYFRGGAPSDTVLLPLRNLPVRDVNADGVVQCGIVDETDSDGVVIRKVYERDCTEPPEVALDDMGQPLTPPQATRVISRNREEARVGCNRDRKDIFSPWIETECPELKFIYMTGALNTEVVGPVDPDDPSAGVRILLHPTLLTTTSLTVNAKVGTDLTWAETPTGPQVIRMRYAEDEEGNRTRLIPGVIRTGEDGFPVFETDVKTYLDAPDLATPLDLPHNLHSVPLDLDLAGEVRFLDDGRQVIEQYNQVAQTLAVDVGGIVAFDLEIPANGLHLSYLSSPVKSMIGVNSGR</sequence>
<reference evidence="4 5" key="1">
    <citation type="journal article" date="2013" name="Genome Announc.">
        <title>Draft Genome Sequence of the Moderately Halophilic Bacterium Marinobacter lipolyticus Strain SM19.</title>
        <authorList>
            <person name="Papke R.T."/>
            <person name="de la Haba R.R."/>
            <person name="Infante-Dominguez C."/>
            <person name="Perez D."/>
            <person name="Sanchez-Porro C."/>
            <person name="Lapierre P."/>
            <person name="Ventosa A."/>
        </authorList>
    </citation>
    <scope>NUCLEOTIDE SEQUENCE [LARGE SCALE GENOMIC DNA]</scope>
    <source>
        <strain evidence="4 5">SM19</strain>
    </source>
</reference>
<evidence type="ECO:0000313" key="4">
    <source>
        <dbReference type="EMBL" id="EON92107.1"/>
    </source>
</evidence>